<reference key="2">
    <citation type="submission" date="2011-04" db="EMBL/GenBank/DDBJ databases">
        <title>Whole genome sequence of Melissococcus plutonius ATCC 35311.</title>
        <authorList>
            <person name="Okumura K."/>
            <person name="Arai R."/>
            <person name="Osaki M."/>
            <person name="Okura M."/>
            <person name="Kirikae T."/>
            <person name="Takamatsu D."/>
            <person name="Akiyama T."/>
        </authorList>
    </citation>
    <scope>NUCLEOTIDE SEQUENCE</scope>
    <source>
        <strain>ATCC 35311</strain>
    </source>
</reference>
<dbReference type="Proteomes" id="UP000008456">
    <property type="component" value="Chromosome"/>
</dbReference>
<keyword evidence="3" id="KW-1185">Reference proteome</keyword>
<dbReference type="KEGG" id="mps:MPTP_0531"/>
<dbReference type="EMBL" id="AP012200">
    <property type="protein sequence ID" value="BAK21006.1"/>
    <property type="molecule type" value="Genomic_DNA"/>
</dbReference>
<dbReference type="RefSeq" id="WP_013773444.1">
    <property type="nucleotide sequence ID" value="NC_015516.1"/>
</dbReference>
<evidence type="ECO:0000313" key="2">
    <source>
        <dbReference type="EMBL" id="BAK21006.1"/>
    </source>
</evidence>
<evidence type="ECO:0000313" key="3">
    <source>
        <dbReference type="Proteomes" id="UP000008456"/>
    </source>
</evidence>
<dbReference type="PANTHER" id="PTHR45947">
    <property type="entry name" value="SULFOQUINOVOSYL TRANSFERASE SQD2"/>
    <property type="match status" value="1"/>
</dbReference>
<dbReference type="SUPFAM" id="SSF53756">
    <property type="entry name" value="UDP-Glycosyltransferase/glycogen phosphorylase"/>
    <property type="match status" value="1"/>
</dbReference>
<gene>
    <name evidence="2" type="ordered locus">MPTP_0531</name>
</gene>
<dbReference type="HOGENOM" id="CLU_009583_11_2_9"/>
<reference evidence="2 3" key="1">
    <citation type="journal article" date="2011" name="J. Bacteriol.">
        <title>Complete genome sequence of Melissococcus plutonius ATCC 35311.</title>
        <authorList>
            <person name="Okumura K."/>
            <person name="Arai R."/>
            <person name="Okura M."/>
            <person name="Kirikae T."/>
            <person name="Takamatsu D."/>
            <person name="Osaki M."/>
            <person name="Miyoshi-Akiyama T."/>
        </authorList>
    </citation>
    <scope>NUCLEOTIDE SEQUENCE [LARGE SCALE GENOMIC DNA]</scope>
    <source>
        <strain evidence="3">ATCC 35311 / CIP 104052 / LMG 20360 / NCIMB 702443</strain>
    </source>
</reference>
<sequence length="323" mass="37182">MLILNYLSFVLSGFFWAHFTKIEADKVFIYEVSPMTQALLGIWYAKRKKIDCYIYVMDLWPENIESITGIKNPLIIGLFSRMVHYIYKNSSKIFTASKSFIGEIKKRKIEEERLVFLPQYAEDFYIPQKSRTNEILLDDRFNLTFAGNIGEAQELNILPDVACVLKQNNLLIRFNIIGDGRYKKQLIKEIELKSISEYFNFIDKKPAKEIPYYLANSDAALISLAKSSVFDKTIPAKTQSYLACGIPIIVSADGEIQEVIKEAKAGFIGDSGDVSQFVTNIRKMICLTEQEKKQLGKNAYQYYQSNFAKEKVFKLLDNYMGEK</sequence>
<dbReference type="Gene3D" id="3.40.50.2000">
    <property type="entry name" value="Glycogen Phosphorylase B"/>
    <property type="match status" value="2"/>
</dbReference>
<evidence type="ECO:0000259" key="1">
    <source>
        <dbReference type="Pfam" id="PF00534"/>
    </source>
</evidence>
<organism evidence="2 3">
    <name type="scientific">Melissococcus plutonius (strain ATCC 35311 / DSM 29964 / CIP 104052 / LMG 20360 / NCIMB 702443)</name>
    <dbReference type="NCBI Taxonomy" id="940190"/>
    <lineage>
        <taxon>Bacteria</taxon>
        <taxon>Bacillati</taxon>
        <taxon>Bacillota</taxon>
        <taxon>Bacilli</taxon>
        <taxon>Lactobacillales</taxon>
        <taxon>Enterococcaceae</taxon>
        <taxon>Melissococcus</taxon>
    </lineage>
</organism>
<dbReference type="AlphaFoldDB" id="F3Y928"/>
<dbReference type="Pfam" id="PF00534">
    <property type="entry name" value="Glycos_transf_1"/>
    <property type="match status" value="1"/>
</dbReference>
<dbReference type="STRING" id="940190.MPTP_0531"/>
<dbReference type="CDD" id="cd03794">
    <property type="entry name" value="GT4_WbuB-like"/>
    <property type="match status" value="1"/>
</dbReference>
<dbReference type="GO" id="GO:0016758">
    <property type="term" value="F:hexosyltransferase activity"/>
    <property type="evidence" value="ECO:0007669"/>
    <property type="project" value="TreeGrafter"/>
</dbReference>
<protein>
    <submittedName>
        <fullName evidence="2">Glycosyl transferase, group 1</fullName>
    </submittedName>
</protein>
<proteinExistence type="predicted"/>
<dbReference type="InterPro" id="IPR001296">
    <property type="entry name" value="Glyco_trans_1"/>
</dbReference>
<name>F3Y928_MELPT</name>
<accession>F3Y928</accession>
<dbReference type="PANTHER" id="PTHR45947:SF3">
    <property type="entry name" value="SULFOQUINOVOSYL TRANSFERASE SQD2"/>
    <property type="match status" value="1"/>
</dbReference>
<dbReference type="InterPro" id="IPR050194">
    <property type="entry name" value="Glycosyltransferase_grp1"/>
</dbReference>
<keyword evidence="2" id="KW-0808">Transferase</keyword>
<feature type="domain" description="Glycosyl transferase family 1" evidence="1">
    <location>
        <begin position="138"/>
        <end position="301"/>
    </location>
</feature>